<dbReference type="RefSeq" id="WP_353318038.1">
    <property type="nucleotide sequence ID" value="NZ_BAABVV010000036.1"/>
</dbReference>
<organism evidence="1 2">
    <name type="scientific">Apilactobacillus apinorum</name>
    <dbReference type="NCBI Taxonomy" id="1218495"/>
    <lineage>
        <taxon>Bacteria</taxon>
        <taxon>Bacillati</taxon>
        <taxon>Bacillota</taxon>
        <taxon>Bacilli</taxon>
        <taxon>Lactobacillales</taxon>
        <taxon>Lactobacillaceae</taxon>
        <taxon>Apilactobacillus</taxon>
    </lineage>
</organism>
<gene>
    <name evidence="1" type="ORF">AP20H10_08600</name>
</gene>
<accession>A0ABP9ZI73</accession>
<comment type="caution">
    <text evidence="1">The sequence shown here is derived from an EMBL/GenBank/DDBJ whole genome shotgun (WGS) entry which is preliminary data.</text>
</comment>
<reference evidence="1 2" key="1">
    <citation type="submission" date="2024-03" db="EMBL/GenBank/DDBJ databases">
        <title>Inconsistent identification of Apilactobacillus kunkeei-related strains obtained by well-developed overall genome related indices.</title>
        <authorList>
            <person name="Maeno S."/>
            <person name="Endo A."/>
        </authorList>
    </citation>
    <scope>NUCLEOTIDE SEQUENCE [LARGE SCALE GENOMIC DNA]</scope>
    <source>
        <strain evidence="1 2">20H-10</strain>
    </source>
</reference>
<evidence type="ECO:0000313" key="2">
    <source>
        <dbReference type="Proteomes" id="UP001438112"/>
    </source>
</evidence>
<name>A0ABP9ZI73_9LACO</name>
<dbReference type="EMBL" id="BAABVV010000036">
    <property type="protein sequence ID" value="GAA6114497.1"/>
    <property type="molecule type" value="Genomic_DNA"/>
</dbReference>
<dbReference type="Proteomes" id="UP001438112">
    <property type="component" value="Unassembled WGS sequence"/>
</dbReference>
<keyword evidence="2" id="KW-1185">Reference proteome</keyword>
<sequence>MDIVTNDQYIGDQRLGEWYSKTRGGYELDSFSLGYFLRDIGDFVEVLTIDLNGALDTVSAFLKSDILQVRFDTEYTKMFDYYISQNKLNNLYDPYDLLSQWTEFDADSMNKILLKCFQKEKVISVCLIDDDYIEHGKIILLTEHVMTLNDSEYMSGLKEEQNPNTTVRINNIMGIDFLSKSNYMYEQYLRK</sequence>
<proteinExistence type="predicted"/>
<evidence type="ECO:0000313" key="1">
    <source>
        <dbReference type="EMBL" id="GAA6114497.1"/>
    </source>
</evidence>
<protein>
    <submittedName>
        <fullName evidence="1">Uncharacterized protein</fullName>
    </submittedName>
</protein>